<dbReference type="Gene3D" id="3.40.50.970">
    <property type="match status" value="2"/>
</dbReference>
<dbReference type="GO" id="GO:0019288">
    <property type="term" value="P:isopentenyl diphosphate biosynthetic process, methylerythritol 4-phosphate pathway"/>
    <property type="evidence" value="ECO:0007669"/>
    <property type="project" value="TreeGrafter"/>
</dbReference>
<sequence>MYIETIDSPADLKAMSLDELEALAQEIRQALISRAKTQDEHLSANLGVVEATIALHYVFDSPRDTLVFDVSHQTYAHKMLTGRKEAFLDPAHYDDVSAFASPAESVHDPFIVGHTSTSVSLAAGIAHARDLAQGTGRVVAFIGDGSLSGGEAFEGLDLAAELGGNLVIVVNDNEMSIAPNHGGLYQNLAELRKTQGASANNYFKSLGLDYRYVEEGNSLAPLIEAFNQVKDATHPVVVHIHTTKGLGLEAAEKDPERYHHVRGLTASGEPHAQAVSWSDLTVSHLTELMEHDPQVVTVCAATPTGLGFTQDKREAIPAGQFVDVGIAEQTAVTFCAGLAQRGAKPVLCIYSTFLPRAADQLIQELCVNSLPAVILVDKGSVYGSGPVSHLGLQDMALLGNLPNMLYLAPANPQEYVSMMDWAVDYTQGPVAIKIPGGEPYQGDVSSKVVPSAQVALVGVGTFFSVAKEAAQALQAQGIQASLINPQVISDVSPQLAETLKAHKVIVTLEDGMIAGGYGAKVACALAATPTRVLVRAFESTYTDRMDPQDRISQARLTAAQIAADALEALHS</sequence>
<keyword evidence="9" id="KW-0784">Thiamine biosynthesis</keyword>
<dbReference type="SUPFAM" id="SSF52922">
    <property type="entry name" value="TK C-terminal domain-like"/>
    <property type="match status" value="1"/>
</dbReference>
<evidence type="ECO:0000313" key="13">
    <source>
        <dbReference type="EMBL" id="TGY62146.1"/>
    </source>
</evidence>
<dbReference type="Gene3D" id="3.40.50.920">
    <property type="match status" value="1"/>
</dbReference>
<dbReference type="InterPro" id="IPR033248">
    <property type="entry name" value="Transketolase_C"/>
</dbReference>
<dbReference type="Proteomes" id="UP000310263">
    <property type="component" value="Unassembled WGS sequence"/>
</dbReference>
<dbReference type="AlphaFoldDB" id="A0A4S2EZY2"/>
<evidence type="ECO:0000256" key="9">
    <source>
        <dbReference type="ARBA" id="ARBA00022977"/>
    </source>
</evidence>
<evidence type="ECO:0000256" key="8">
    <source>
        <dbReference type="ARBA" id="ARBA00022842"/>
    </source>
</evidence>
<evidence type="ECO:0000256" key="5">
    <source>
        <dbReference type="ARBA" id="ARBA00013150"/>
    </source>
</evidence>
<dbReference type="Pfam" id="PF13292">
    <property type="entry name" value="DXP_synthase_N"/>
    <property type="match status" value="1"/>
</dbReference>
<dbReference type="GO" id="GO:0008661">
    <property type="term" value="F:1-deoxy-D-xylulose-5-phosphate synthase activity"/>
    <property type="evidence" value="ECO:0007669"/>
    <property type="project" value="UniProtKB-EC"/>
</dbReference>
<dbReference type="SUPFAM" id="SSF52518">
    <property type="entry name" value="Thiamin diphosphate-binding fold (THDP-binding)"/>
    <property type="match status" value="2"/>
</dbReference>
<dbReference type="InterPro" id="IPR005475">
    <property type="entry name" value="Transketolase-like_Pyr-bd"/>
</dbReference>
<dbReference type="UniPathway" id="UPA00064">
    <property type="reaction ID" value="UER00091"/>
</dbReference>
<evidence type="ECO:0000256" key="11">
    <source>
        <dbReference type="ARBA" id="ARBA00023229"/>
    </source>
</evidence>
<dbReference type="SMART" id="SM00861">
    <property type="entry name" value="Transket_pyr"/>
    <property type="match status" value="1"/>
</dbReference>
<dbReference type="GO" id="GO:0005829">
    <property type="term" value="C:cytosol"/>
    <property type="evidence" value="ECO:0007669"/>
    <property type="project" value="TreeGrafter"/>
</dbReference>
<evidence type="ECO:0000256" key="1">
    <source>
        <dbReference type="ARBA" id="ARBA00001946"/>
    </source>
</evidence>
<dbReference type="CDD" id="cd07033">
    <property type="entry name" value="TPP_PYR_DXS_TK_like"/>
    <property type="match status" value="1"/>
</dbReference>
<comment type="caution">
    <text evidence="13">The sequence shown here is derived from an EMBL/GenBank/DDBJ whole genome shotgun (WGS) entry which is preliminary data.</text>
</comment>
<comment type="cofactor">
    <cofactor evidence="1">
        <name>Mg(2+)</name>
        <dbReference type="ChEBI" id="CHEBI:18420"/>
    </cofactor>
</comment>
<dbReference type="InterPro" id="IPR009014">
    <property type="entry name" value="Transketo_C/PFOR_II"/>
</dbReference>
<dbReference type="OrthoDB" id="9803371at2"/>
<evidence type="ECO:0000256" key="7">
    <source>
        <dbReference type="ARBA" id="ARBA00022723"/>
    </source>
</evidence>
<dbReference type="GO" id="GO:0000287">
    <property type="term" value="F:magnesium ion binding"/>
    <property type="evidence" value="ECO:0007669"/>
    <property type="project" value="UniProtKB-ARBA"/>
</dbReference>
<organism evidence="13 14">
    <name type="scientific">Muricaecibacterium torontonense</name>
    <dbReference type="NCBI Taxonomy" id="3032871"/>
    <lineage>
        <taxon>Bacteria</taxon>
        <taxon>Bacillati</taxon>
        <taxon>Actinomycetota</taxon>
        <taxon>Coriobacteriia</taxon>
        <taxon>Coriobacteriales</taxon>
        <taxon>Atopobiaceae</taxon>
        <taxon>Muricaecibacterium</taxon>
    </lineage>
</organism>
<dbReference type="PANTHER" id="PTHR43322">
    <property type="entry name" value="1-D-DEOXYXYLULOSE 5-PHOSPHATE SYNTHASE-RELATED"/>
    <property type="match status" value="1"/>
</dbReference>
<gene>
    <name evidence="13" type="ORF">E5334_05615</name>
</gene>
<dbReference type="EC" id="2.2.1.7" evidence="5"/>
<proteinExistence type="inferred from homology"/>
<protein>
    <recommendedName>
        <fullName evidence="5">1-deoxy-D-xylulose-5-phosphate synthase</fullName>
        <ecNumber evidence="5">2.2.1.7</ecNumber>
    </recommendedName>
</protein>
<keyword evidence="11" id="KW-0414">Isoprene biosynthesis</keyword>
<evidence type="ECO:0000256" key="10">
    <source>
        <dbReference type="ARBA" id="ARBA00023052"/>
    </source>
</evidence>
<evidence type="ECO:0000259" key="12">
    <source>
        <dbReference type="SMART" id="SM00861"/>
    </source>
</evidence>
<evidence type="ECO:0000256" key="6">
    <source>
        <dbReference type="ARBA" id="ARBA00022679"/>
    </source>
</evidence>
<keyword evidence="6 13" id="KW-0808">Transferase</keyword>
<keyword evidence="8" id="KW-0460">Magnesium</keyword>
<accession>A0A4S2EZY2</accession>
<keyword evidence="10" id="KW-0786">Thiamine pyrophosphate</keyword>
<dbReference type="Pfam" id="PF02779">
    <property type="entry name" value="Transket_pyr"/>
    <property type="match status" value="1"/>
</dbReference>
<dbReference type="CDD" id="cd02007">
    <property type="entry name" value="TPP_DXS"/>
    <property type="match status" value="1"/>
</dbReference>
<dbReference type="GO" id="GO:0009228">
    <property type="term" value="P:thiamine biosynthetic process"/>
    <property type="evidence" value="ECO:0007669"/>
    <property type="project" value="UniProtKB-KW"/>
</dbReference>
<evidence type="ECO:0000256" key="4">
    <source>
        <dbReference type="ARBA" id="ARBA00011738"/>
    </source>
</evidence>
<dbReference type="RefSeq" id="WP_136012616.1">
    <property type="nucleotide sequence ID" value="NZ_SRYE01000003.1"/>
</dbReference>
<comment type="pathway">
    <text evidence="2">Metabolic intermediate biosynthesis; 1-deoxy-D-xylulose 5-phosphate biosynthesis; 1-deoxy-D-xylulose 5-phosphate from D-glyceraldehyde 3-phosphate and pyruvate: step 1/1.</text>
</comment>
<dbReference type="NCBIfam" id="NF008968">
    <property type="entry name" value="PRK12315.1"/>
    <property type="match status" value="1"/>
</dbReference>
<reference evidence="13 14" key="1">
    <citation type="submission" date="2019-04" db="EMBL/GenBank/DDBJ databases">
        <title>Microbes associate with the intestines of laboratory mice.</title>
        <authorList>
            <person name="Navarre W."/>
            <person name="Wong E."/>
            <person name="Huang K."/>
            <person name="Tropini C."/>
            <person name="Ng K."/>
            <person name="Yu B."/>
        </authorList>
    </citation>
    <scope>NUCLEOTIDE SEQUENCE [LARGE SCALE GENOMIC DNA]</scope>
    <source>
        <strain evidence="13 14">NM07_P-09</strain>
    </source>
</reference>
<dbReference type="Pfam" id="PF02780">
    <property type="entry name" value="Transketolase_C"/>
    <property type="match status" value="1"/>
</dbReference>
<dbReference type="NCBIfam" id="NF003933">
    <property type="entry name" value="PRK05444.2-2"/>
    <property type="match status" value="1"/>
</dbReference>
<dbReference type="GO" id="GO:0016114">
    <property type="term" value="P:terpenoid biosynthetic process"/>
    <property type="evidence" value="ECO:0007669"/>
    <property type="project" value="InterPro"/>
</dbReference>
<evidence type="ECO:0000256" key="2">
    <source>
        <dbReference type="ARBA" id="ARBA00004980"/>
    </source>
</evidence>
<dbReference type="InterPro" id="IPR029061">
    <property type="entry name" value="THDP-binding"/>
</dbReference>
<dbReference type="EMBL" id="SRYE01000003">
    <property type="protein sequence ID" value="TGY62146.1"/>
    <property type="molecule type" value="Genomic_DNA"/>
</dbReference>
<feature type="domain" description="Transketolase-like pyrimidine-binding" evidence="12">
    <location>
        <begin position="275"/>
        <end position="442"/>
    </location>
</feature>
<keyword evidence="7" id="KW-0479">Metal-binding</keyword>
<comment type="subunit">
    <text evidence="4">Homodimer.</text>
</comment>
<dbReference type="PANTHER" id="PTHR43322:SF1">
    <property type="entry name" value="1-DEOXY-D-XYLULOSE-5-PHOSPHATE SYNTHASE"/>
    <property type="match status" value="1"/>
</dbReference>
<evidence type="ECO:0000256" key="3">
    <source>
        <dbReference type="ARBA" id="ARBA00011081"/>
    </source>
</evidence>
<name>A0A4S2EZY2_9ACTN</name>
<evidence type="ECO:0000313" key="14">
    <source>
        <dbReference type="Proteomes" id="UP000310263"/>
    </source>
</evidence>
<dbReference type="InterPro" id="IPR005477">
    <property type="entry name" value="Dxylulose-5-P_synthase"/>
</dbReference>
<comment type="similarity">
    <text evidence="3">Belongs to the transketolase family. DXPS subfamily.</text>
</comment>
<keyword evidence="14" id="KW-1185">Reference proteome</keyword>